<feature type="domain" description="RNase H type-1" evidence="2">
    <location>
        <begin position="1"/>
        <end position="110"/>
    </location>
</feature>
<dbReference type="Pfam" id="PF00075">
    <property type="entry name" value="RNase_H"/>
    <property type="match status" value="1"/>
</dbReference>
<keyword evidence="4" id="KW-1185">Reference proteome</keyword>
<feature type="non-terminal residue" evidence="3">
    <location>
        <position position="1"/>
    </location>
</feature>
<evidence type="ECO:0000313" key="3">
    <source>
        <dbReference type="EMBL" id="CAE8589315.1"/>
    </source>
</evidence>
<dbReference type="AlphaFoldDB" id="A0A813DS01"/>
<feature type="signal peptide" evidence="1">
    <location>
        <begin position="1"/>
        <end position="15"/>
    </location>
</feature>
<dbReference type="SUPFAM" id="SSF53098">
    <property type="entry name" value="Ribonuclease H-like"/>
    <property type="match status" value="1"/>
</dbReference>
<dbReference type="InterPro" id="IPR012337">
    <property type="entry name" value="RNaseH-like_sf"/>
</dbReference>
<protein>
    <recommendedName>
        <fullName evidence="2">RNase H type-1 domain-containing protein</fullName>
    </recommendedName>
</protein>
<dbReference type="GO" id="GO:0003676">
    <property type="term" value="F:nucleic acid binding"/>
    <property type="evidence" value="ECO:0007669"/>
    <property type="project" value="InterPro"/>
</dbReference>
<dbReference type="InterPro" id="IPR036397">
    <property type="entry name" value="RNaseH_sf"/>
</dbReference>
<dbReference type="GO" id="GO:0004523">
    <property type="term" value="F:RNA-DNA hybrid ribonuclease activity"/>
    <property type="evidence" value="ECO:0007669"/>
    <property type="project" value="InterPro"/>
</dbReference>
<dbReference type="EMBL" id="CAJNNV010003614">
    <property type="protein sequence ID" value="CAE8589315.1"/>
    <property type="molecule type" value="Genomic_DNA"/>
</dbReference>
<comment type="caution">
    <text evidence="3">The sequence shown here is derived from an EMBL/GenBank/DDBJ whole genome shotgun (WGS) entry which is preliminary data.</text>
</comment>
<evidence type="ECO:0000313" key="4">
    <source>
        <dbReference type="Proteomes" id="UP000654075"/>
    </source>
</evidence>
<feature type="chain" id="PRO_5032694153" description="RNase H type-1 domain-containing protein" evidence="1">
    <location>
        <begin position="16"/>
        <end position="357"/>
    </location>
</feature>
<gene>
    <name evidence="3" type="ORF">PGLA1383_LOCUS8083</name>
</gene>
<sequence length="357" mass="40264">RAELFAVVLALKVSGVPLWLRTDSEWVVGIWATILINGGTQNTSFEHDDLWVELWELYQRQPNARDGLPWIIVTKIKGHATQDDICSGIISALDAEGNRHADKLATDGAKKHSVPGHIRRRYAKIVRHTLWWQAEAILTILERNAKLKEAGLWNASHHDKYIFDESDAAQSELPQQDGPVQEEFPCFGWGFPRVGAAHVVHHDADLKLSKANWSHEYVLHDAIIKYFHNLRWAVNHGNKVSWTELLIDFAAATGIWPCEDALKQGTVQQQCRAFRFATKHIIKIHKCKSWPVQAVCEQRLSVLGSLGLPSVAGMSNVRPVFRCHGAVDQFLKNVARTFNKVGNPFNIQIPKLPCPVI</sequence>
<name>A0A813DS01_POLGL</name>
<accession>A0A813DS01</accession>
<evidence type="ECO:0000256" key="1">
    <source>
        <dbReference type="SAM" id="SignalP"/>
    </source>
</evidence>
<organism evidence="3 4">
    <name type="scientific">Polarella glacialis</name>
    <name type="common">Dinoflagellate</name>
    <dbReference type="NCBI Taxonomy" id="89957"/>
    <lineage>
        <taxon>Eukaryota</taxon>
        <taxon>Sar</taxon>
        <taxon>Alveolata</taxon>
        <taxon>Dinophyceae</taxon>
        <taxon>Suessiales</taxon>
        <taxon>Suessiaceae</taxon>
        <taxon>Polarella</taxon>
    </lineage>
</organism>
<evidence type="ECO:0000259" key="2">
    <source>
        <dbReference type="PROSITE" id="PS50879"/>
    </source>
</evidence>
<reference evidence="3" key="1">
    <citation type="submission" date="2021-02" db="EMBL/GenBank/DDBJ databases">
        <authorList>
            <person name="Dougan E. K."/>
            <person name="Rhodes N."/>
            <person name="Thang M."/>
            <person name="Chan C."/>
        </authorList>
    </citation>
    <scope>NUCLEOTIDE SEQUENCE</scope>
</reference>
<dbReference type="PROSITE" id="PS50879">
    <property type="entry name" value="RNASE_H_1"/>
    <property type="match status" value="1"/>
</dbReference>
<dbReference type="Gene3D" id="3.30.420.10">
    <property type="entry name" value="Ribonuclease H-like superfamily/Ribonuclease H"/>
    <property type="match status" value="1"/>
</dbReference>
<proteinExistence type="predicted"/>
<dbReference type="Proteomes" id="UP000654075">
    <property type="component" value="Unassembled WGS sequence"/>
</dbReference>
<keyword evidence="1" id="KW-0732">Signal</keyword>
<dbReference type="InterPro" id="IPR002156">
    <property type="entry name" value="RNaseH_domain"/>
</dbReference>